<dbReference type="CDD" id="cd16442">
    <property type="entry name" value="BPL"/>
    <property type="match status" value="1"/>
</dbReference>
<name>A0AAD9K3K2_9ANNE</name>
<evidence type="ECO:0000256" key="1">
    <source>
        <dbReference type="ARBA" id="ARBA00009934"/>
    </source>
</evidence>
<dbReference type="InterPro" id="IPR004143">
    <property type="entry name" value="BPL_LPL_catalytic"/>
</dbReference>
<evidence type="ECO:0000313" key="5">
    <source>
        <dbReference type="Proteomes" id="UP001208570"/>
    </source>
</evidence>
<dbReference type="PANTHER" id="PTHR12835">
    <property type="entry name" value="BIOTIN PROTEIN LIGASE"/>
    <property type="match status" value="1"/>
</dbReference>
<dbReference type="Pfam" id="PF03099">
    <property type="entry name" value="BPL_LplA_LipB"/>
    <property type="match status" value="1"/>
</dbReference>
<feature type="domain" description="BPL/LPL catalytic" evidence="3">
    <location>
        <begin position="608"/>
        <end position="806"/>
    </location>
</feature>
<reference evidence="4" key="1">
    <citation type="journal article" date="2023" name="Mol. Biol. Evol.">
        <title>Third-Generation Sequencing Reveals the Adaptive Role of the Epigenome in Three Deep-Sea Polychaetes.</title>
        <authorList>
            <person name="Perez M."/>
            <person name="Aroh O."/>
            <person name="Sun Y."/>
            <person name="Lan Y."/>
            <person name="Juniper S.K."/>
            <person name="Young C.R."/>
            <person name="Angers B."/>
            <person name="Qian P.Y."/>
        </authorList>
    </citation>
    <scope>NUCLEOTIDE SEQUENCE</scope>
    <source>
        <strain evidence="4">P08H-3</strain>
    </source>
</reference>
<keyword evidence="5" id="KW-1185">Reference proteome</keyword>
<comment type="caution">
    <text evidence="4">The sequence shown here is derived from an EMBL/GenBank/DDBJ whole genome shotgun (WGS) entry which is preliminary data.</text>
</comment>
<protein>
    <recommendedName>
        <fullName evidence="3">BPL/LPL catalytic domain-containing protein</fullName>
    </recommendedName>
</protein>
<dbReference type="InterPro" id="IPR003142">
    <property type="entry name" value="BPL_C"/>
</dbReference>
<dbReference type="PROSITE" id="PS51733">
    <property type="entry name" value="BPL_LPL_CATALYTIC"/>
    <property type="match status" value="1"/>
</dbReference>
<dbReference type="InterPro" id="IPR004408">
    <property type="entry name" value="Biotin_CoA_COase_ligase"/>
</dbReference>
<evidence type="ECO:0000256" key="2">
    <source>
        <dbReference type="ARBA" id="ARBA00022598"/>
    </source>
</evidence>
<dbReference type="EMBL" id="JAODUP010000072">
    <property type="protein sequence ID" value="KAK2163911.1"/>
    <property type="molecule type" value="Genomic_DNA"/>
</dbReference>
<dbReference type="AlphaFoldDB" id="A0AAD9K3K2"/>
<evidence type="ECO:0000259" key="3">
    <source>
        <dbReference type="PROSITE" id="PS51733"/>
    </source>
</evidence>
<dbReference type="PANTHER" id="PTHR12835:SF5">
    <property type="entry name" value="BIOTIN--PROTEIN LIGASE"/>
    <property type="match status" value="1"/>
</dbReference>
<dbReference type="NCBIfam" id="TIGR00121">
    <property type="entry name" value="birA_ligase"/>
    <property type="match status" value="1"/>
</dbReference>
<dbReference type="GO" id="GO:0005737">
    <property type="term" value="C:cytoplasm"/>
    <property type="evidence" value="ECO:0007669"/>
    <property type="project" value="TreeGrafter"/>
</dbReference>
<dbReference type="GO" id="GO:0004077">
    <property type="term" value="F:biotin--[biotin carboxyl-carrier protein] ligase activity"/>
    <property type="evidence" value="ECO:0007669"/>
    <property type="project" value="InterPro"/>
</dbReference>
<dbReference type="Proteomes" id="UP001208570">
    <property type="component" value="Unassembled WGS sequence"/>
</dbReference>
<dbReference type="Pfam" id="PF02237">
    <property type="entry name" value="BPL_C"/>
    <property type="match status" value="1"/>
</dbReference>
<sequence>MLFFISNVALHVYQHFTEERLKMKFLRLIQTHMKASSVLLRKMHPGVLCDVAMSEAGPTQELVPPECTTQLWSDDSIEVTSIKPQLHVDLKSWTSYLGTQSYSNSSMSAGNCHVLLEVCHPRDSKIFLDQSLSIPPARRVKVMDLTRPIAWKSGSPFCIVAECSPEALAEIGIGLKEGRVTLDDMLELHCITTVSLQGSAISLLQTESNSIRNTESSTEAFRTSLSPPLEQSLKHSSASWANLLDSLHSVLEDVADVKGDLVSENESNESLASFPIVDHCGDVSSSQRFLAGLVAEHSQVVQLRGSSHCDSDSESSSVIADTAAGEAPSDSLELLAPEVLTPAHRQACNRSKPPNVLVYCGKKDSSRQYEAVRSVFVQCLNPDRYTIYHLKHEQVHSTPWRENTVMLIIASDKVYDGVDVVFLDYFIQGGTIISLGSAYDTQFVERIQISKNIGVLSLCYRTWKDVTVICGRYVYKNLDAKLPNVSLQVNLDKDPAELAISPEIFAALKKSNSLRFDILRDLITQLGLDCSSGLPPSATPCYLMTTDEKAKKTLMMAIQPRLQERLLRARELSLLFCSHDDEAVDGVGSGVLPVITDSTVVADKFNMELYKHHLSARLLGHVVFYAEVINTTMNLFEGMMFSIPEDVGLITVASRQTSGQGRGGNAWLSPLGCAMFSLHVRIPVHSELGQRAAFLQHITSLAVVLAITEKPGYEKVDLRLKWPNDIYYGNTMKLGGVIVKSSIMADVIHANVGCGVNVSNADPTVCINDLVQQYSQSQNAALSPFTVEEVIARTVTSIEDLIAFFQEQGKQAFIERYYQKWLHSNAHVHLQSENRDATVVGLDDYGFLSIMTQDGAVRSVHPDGNSFDMMRNLIIPKSR</sequence>
<gene>
    <name evidence="4" type="ORF">LSH36_72g04053</name>
</gene>
<organism evidence="4 5">
    <name type="scientific">Paralvinella palmiformis</name>
    <dbReference type="NCBI Taxonomy" id="53620"/>
    <lineage>
        <taxon>Eukaryota</taxon>
        <taxon>Metazoa</taxon>
        <taxon>Spiralia</taxon>
        <taxon>Lophotrochozoa</taxon>
        <taxon>Annelida</taxon>
        <taxon>Polychaeta</taxon>
        <taxon>Sedentaria</taxon>
        <taxon>Canalipalpata</taxon>
        <taxon>Terebellida</taxon>
        <taxon>Terebelliformia</taxon>
        <taxon>Alvinellidae</taxon>
        <taxon>Paralvinella</taxon>
    </lineage>
</organism>
<dbReference type="Gene3D" id="3.30.930.10">
    <property type="entry name" value="Bira Bifunctional Protein, Domain 2"/>
    <property type="match status" value="1"/>
</dbReference>
<comment type="similarity">
    <text evidence="1">Belongs to the biotin--protein ligase family.</text>
</comment>
<dbReference type="SUPFAM" id="SSF55681">
    <property type="entry name" value="Class II aaRS and biotin synthetases"/>
    <property type="match status" value="1"/>
</dbReference>
<dbReference type="InterPro" id="IPR045864">
    <property type="entry name" value="aa-tRNA-synth_II/BPL/LPL"/>
</dbReference>
<accession>A0AAD9K3K2</accession>
<evidence type="ECO:0000313" key="4">
    <source>
        <dbReference type="EMBL" id="KAK2163911.1"/>
    </source>
</evidence>
<keyword evidence="2" id="KW-0436">Ligase</keyword>
<proteinExistence type="inferred from homology"/>